<feature type="domain" description="F-BAR" evidence="10">
    <location>
        <begin position="1"/>
        <end position="270"/>
    </location>
</feature>
<evidence type="ECO:0000256" key="3">
    <source>
        <dbReference type="ARBA" id="ARBA00054085"/>
    </source>
</evidence>
<evidence type="ECO:0000256" key="8">
    <source>
        <dbReference type="SAM" id="MobiDB-lite"/>
    </source>
</evidence>
<comment type="function">
    <text evidence="3">Plays a role in endocytosis and trafficking to the vacuole. Functions with type I myosins to restore polarity of the actin cytoskeleton after NaCl stress.</text>
</comment>
<dbReference type="FunFam" id="1.20.1270.60:FF:000060">
    <property type="entry name" value="Actin polymerization protein Bzz1"/>
    <property type="match status" value="1"/>
</dbReference>
<gene>
    <name evidence="11" type="ORF">AWRI3579_g717</name>
</gene>
<dbReference type="STRING" id="56408.A0A1E5RN39"/>
<dbReference type="InterPro" id="IPR001452">
    <property type="entry name" value="SH3_domain"/>
</dbReference>
<sequence>MSVSIGNELKDGYSETANWTNHNIQWLLEVQNFFKARSLLEREYSEKLSQLTTEYMKKKADNSVYLSVGEKPIVTPGSLEAASVVAWNELLSQTELISKDHLKFSNDLSKQIVEPIEVLSKRCNILVQNVSGFANELIDRKNHAFDQVTKLKSKYDESTKDMESARTKLQSRTSSEKAKRKLQEKEHFMNNCKNEYLLQINYANRMKDKFYFQDLPEALDLLQNAVQFKTISLNKICKHAGVLERQFGEAVKTRLDTVDVIVDKNDPILDVQMFIKHNKKPWAEPKDFQYVPSPIWHEEGILTVKNNEDLNYMKLKLAGSEKTNSQLSPIIENEIQELSSLKSKVSTISNSANPDAVLVDIKNYIKVLSSFTNHETLKLESSVIIESIHNNLSDYDLNTDNIDTSVKKTGGLFSKLKIGLGKNGHSSSGHSGGGNFFAVAKQKSTNTGSAQPDMDDANSFYSSTSNDTHETRTNRTRSSTVASSRSFAHSATNTDFGCKVLYSYTKADSDEISIQPGDPVTLIAPDNNGWTKIQKSNGEVGLVPSTYVQVVENSSGSGSGSGSGAAPPPPLPRSRNAGSSKTATLTAVYDYQAQGSDEISISVGDVLKVLQKDSGNGWTLGEINGQTGLFPTAYCQ</sequence>
<accession>A0A1E5RN39</accession>
<evidence type="ECO:0000259" key="10">
    <source>
        <dbReference type="PROSITE" id="PS51741"/>
    </source>
</evidence>
<dbReference type="Proteomes" id="UP000095728">
    <property type="component" value="Unassembled WGS sequence"/>
</dbReference>
<dbReference type="Pfam" id="PF14604">
    <property type="entry name" value="SH3_9"/>
    <property type="match status" value="1"/>
</dbReference>
<evidence type="ECO:0000256" key="1">
    <source>
        <dbReference type="ARBA" id="ARBA00022443"/>
    </source>
</evidence>
<dbReference type="InterPro" id="IPR035459">
    <property type="entry name" value="Bzz1_SH3_1"/>
</dbReference>
<dbReference type="InterPro" id="IPR001060">
    <property type="entry name" value="FCH_dom"/>
</dbReference>
<reference evidence="12" key="1">
    <citation type="journal article" date="2016" name="Genome Announc.">
        <title>Genome sequences of three species of Hanseniaspora isolated from spontaneous wine fermentations.</title>
        <authorList>
            <person name="Sternes P.R."/>
            <person name="Lee D."/>
            <person name="Kutyna D.R."/>
            <person name="Borneman A.R."/>
        </authorList>
    </citation>
    <scope>NUCLEOTIDE SEQUENCE [LARGE SCALE GENOMIC DNA]</scope>
    <source>
        <strain evidence="12">AWRI3579</strain>
    </source>
</reference>
<feature type="region of interest" description="Disordered" evidence="8">
    <location>
        <begin position="552"/>
        <end position="579"/>
    </location>
</feature>
<dbReference type="InterPro" id="IPR036028">
    <property type="entry name" value="SH3-like_dom_sf"/>
</dbReference>
<dbReference type="InterPro" id="IPR031160">
    <property type="entry name" value="F_BAR_dom"/>
</dbReference>
<dbReference type="SUPFAM" id="SSF103657">
    <property type="entry name" value="BAR/IMD domain-like"/>
    <property type="match status" value="1"/>
</dbReference>
<dbReference type="PROSITE" id="PS50002">
    <property type="entry name" value="SH3"/>
    <property type="match status" value="2"/>
</dbReference>
<feature type="region of interest" description="Disordered" evidence="8">
    <location>
        <begin position="156"/>
        <end position="182"/>
    </location>
</feature>
<name>A0A1E5RN39_9ASCO</name>
<dbReference type="Pfam" id="PF00611">
    <property type="entry name" value="FCH"/>
    <property type="match status" value="1"/>
</dbReference>
<dbReference type="Gene3D" id="1.20.1270.60">
    <property type="entry name" value="Arfaptin homology (AH) domain/BAR domain"/>
    <property type="match status" value="1"/>
</dbReference>
<dbReference type="EMBL" id="LPNM01000005">
    <property type="protein sequence ID" value="OEJ88284.1"/>
    <property type="molecule type" value="Genomic_DNA"/>
</dbReference>
<proteinExistence type="inferred from homology"/>
<comment type="caution">
    <text evidence="11">The sequence shown here is derived from an EMBL/GenBank/DDBJ whole genome shotgun (WGS) entry which is preliminary data.</text>
</comment>
<dbReference type="SMART" id="SM00055">
    <property type="entry name" value="FCH"/>
    <property type="match status" value="1"/>
</dbReference>
<evidence type="ECO:0000256" key="6">
    <source>
        <dbReference type="PROSITE-ProRule" id="PRU00192"/>
    </source>
</evidence>
<dbReference type="PRINTS" id="PR00499">
    <property type="entry name" value="P67PHOX"/>
</dbReference>
<dbReference type="CDD" id="cd11912">
    <property type="entry name" value="SH3_Bzz1_1"/>
    <property type="match status" value="1"/>
</dbReference>
<dbReference type="PANTHER" id="PTHR15735">
    <property type="entry name" value="FCH AND DOUBLE SH3 DOMAINS PROTEIN"/>
    <property type="match status" value="1"/>
</dbReference>
<dbReference type="PRINTS" id="PR00452">
    <property type="entry name" value="SH3DOMAIN"/>
</dbReference>
<dbReference type="InterPro" id="IPR027267">
    <property type="entry name" value="AH/BAR_dom_sf"/>
</dbReference>
<feature type="domain" description="SH3" evidence="9">
    <location>
        <begin position="493"/>
        <end position="553"/>
    </location>
</feature>
<evidence type="ECO:0000256" key="7">
    <source>
        <dbReference type="PROSITE-ProRule" id="PRU01077"/>
    </source>
</evidence>
<feature type="domain" description="SH3" evidence="9">
    <location>
        <begin position="580"/>
        <end position="636"/>
    </location>
</feature>
<dbReference type="GO" id="GO:0045010">
    <property type="term" value="P:actin nucleation"/>
    <property type="evidence" value="ECO:0007669"/>
    <property type="project" value="UniProtKB-ARBA"/>
</dbReference>
<dbReference type="FunCoup" id="A0A1E5RN39">
    <property type="interactions" value="369"/>
</dbReference>
<dbReference type="SUPFAM" id="SSF50044">
    <property type="entry name" value="SH3-domain"/>
    <property type="match status" value="2"/>
</dbReference>
<keyword evidence="1 6" id="KW-0728">SH3 domain</keyword>
<dbReference type="PROSITE" id="PS51741">
    <property type="entry name" value="F_BAR"/>
    <property type="match status" value="1"/>
</dbReference>
<comment type="similarity">
    <text evidence="4">Belongs to the BZZ1 family.</text>
</comment>
<dbReference type="AlphaFoldDB" id="A0A1E5RN39"/>
<dbReference type="GO" id="GO:0030864">
    <property type="term" value="C:cortical actin cytoskeleton"/>
    <property type="evidence" value="ECO:0007669"/>
    <property type="project" value="UniProtKB-ARBA"/>
</dbReference>
<keyword evidence="12" id="KW-1185">Reference proteome</keyword>
<evidence type="ECO:0000256" key="2">
    <source>
        <dbReference type="ARBA" id="ARBA00023054"/>
    </source>
</evidence>
<evidence type="ECO:0000256" key="5">
    <source>
        <dbReference type="ARBA" id="ARBA00074946"/>
    </source>
</evidence>
<protein>
    <recommendedName>
        <fullName evidence="5">Protein BZZ1</fullName>
    </recommendedName>
</protein>
<dbReference type="Gene3D" id="2.30.30.40">
    <property type="entry name" value="SH3 Domains"/>
    <property type="match status" value="2"/>
</dbReference>
<dbReference type="Pfam" id="PF00018">
    <property type="entry name" value="SH3_1"/>
    <property type="match status" value="1"/>
</dbReference>
<evidence type="ECO:0000256" key="4">
    <source>
        <dbReference type="ARBA" id="ARBA00061387"/>
    </source>
</evidence>
<feature type="region of interest" description="Disordered" evidence="8">
    <location>
        <begin position="443"/>
        <end position="483"/>
    </location>
</feature>
<dbReference type="SMART" id="SM00326">
    <property type="entry name" value="SH3"/>
    <property type="match status" value="2"/>
</dbReference>
<organism evidence="11 12">
    <name type="scientific">Hanseniaspora osmophila</name>
    <dbReference type="NCBI Taxonomy" id="56408"/>
    <lineage>
        <taxon>Eukaryota</taxon>
        <taxon>Fungi</taxon>
        <taxon>Dikarya</taxon>
        <taxon>Ascomycota</taxon>
        <taxon>Saccharomycotina</taxon>
        <taxon>Saccharomycetes</taxon>
        <taxon>Saccharomycodales</taxon>
        <taxon>Saccharomycodaceae</taxon>
        <taxon>Hanseniaspora</taxon>
    </lineage>
</organism>
<feature type="compositionally biased region" description="Basic and acidic residues" evidence="8">
    <location>
        <begin position="156"/>
        <end position="166"/>
    </location>
</feature>
<evidence type="ECO:0000259" key="9">
    <source>
        <dbReference type="PROSITE" id="PS50002"/>
    </source>
</evidence>
<dbReference type="OrthoDB" id="8783038at2759"/>
<evidence type="ECO:0000313" key="12">
    <source>
        <dbReference type="Proteomes" id="UP000095728"/>
    </source>
</evidence>
<dbReference type="InParanoid" id="A0A1E5RN39"/>
<evidence type="ECO:0000313" key="11">
    <source>
        <dbReference type="EMBL" id="OEJ88284.1"/>
    </source>
</evidence>
<keyword evidence="2 7" id="KW-0175">Coiled coil</keyword>
<dbReference type="PANTHER" id="PTHR15735:SF21">
    <property type="entry name" value="PROTEIN NERVOUS WRECK"/>
    <property type="match status" value="1"/>
</dbReference>
<dbReference type="GO" id="GO:0030833">
    <property type="term" value="P:regulation of actin filament polymerization"/>
    <property type="evidence" value="ECO:0007669"/>
    <property type="project" value="TreeGrafter"/>
</dbReference>